<dbReference type="AlphaFoldDB" id="U2M979"/>
<dbReference type="EMBL" id="AWGW01000030">
    <property type="protein sequence ID" value="ERJ98274.1"/>
    <property type="molecule type" value="Genomic_DNA"/>
</dbReference>
<name>U2M979_9BACT</name>
<dbReference type="PATRIC" id="fig|1395125.3.peg.2540"/>
<comment type="caution">
    <text evidence="2">The sequence shown here is derived from an EMBL/GenBank/DDBJ whole genome shotgun (WGS) entry which is preliminary data.</text>
</comment>
<evidence type="ECO:0000313" key="3">
    <source>
        <dbReference type="Proteomes" id="UP000017023"/>
    </source>
</evidence>
<feature type="region of interest" description="Disordered" evidence="1">
    <location>
        <begin position="22"/>
        <end position="44"/>
    </location>
</feature>
<protein>
    <submittedName>
        <fullName evidence="2">Uncharacterized protein</fullName>
    </submittedName>
</protein>
<feature type="compositionally biased region" description="Polar residues" evidence="1">
    <location>
        <begin position="34"/>
        <end position="44"/>
    </location>
</feature>
<gene>
    <name evidence="2" type="ORF">HMPREF9145_1212</name>
</gene>
<evidence type="ECO:0000256" key="1">
    <source>
        <dbReference type="SAM" id="MobiDB-lite"/>
    </source>
</evidence>
<evidence type="ECO:0000313" key="2">
    <source>
        <dbReference type="EMBL" id="ERJ98274.1"/>
    </source>
</evidence>
<accession>U2M979</accession>
<sequence>MLPRGAEKLKFVFSCFRVARKDEKEEEKGHLKQMNLSPLYSNQL</sequence>
<reference evidence="2 3" key="1">
    <citation type="submission" date="2013-08" db="EMBL/GenBank/DDBJ databases">
        <authorList>
            <person name="Durkin A.S."/>
            <person name="Haft D.R."/>
            <person name="McCorrison J."/>
            <person name="Torralba M."/>
            <person name="Gillis M."/>
            <person name="Haft D.H."/>
            <person name="Methe B."/>
            <person name="Sutton G."/>
            <person name="Nelson K.E."/>
        </authorList>
    </citation>
    <scope>NUCLEOTIDE SEQUENCE [LARGE SCALE GENOMIC DNA]</scope>
    <source>
        <strain evidence="2 3">F0493</strain>
    </source>
</reference>
<proteinExistence type="predicted"/>
<dbReference type="Proteomes" id="UP000017023">
    <property type="component" value="Unassembled WGS sequence"/>
</dbReference>
<organism evidence="2 3">
    <name type="scientific">Segatella salivae F0493</name>
    <dbReference type="NCBI Taxonomy" id="1395125"/>
    <lineage>
        <taxon>Bacteria</taxon>
        <taxon>Pseudomonadati</taxon>
        <taxon>Bacteroidota</taxon>
        <taxon>Bacteroidia</taxon>
        <taxon>Bacteroidales</taxon>
        <taxon>Prevotellaceae</taxon>
        <taxon>Segatella</taxon>
    </lineage>
</organism>